<dbReference type="AlphaFoldDB" id="A0A552WX50"/>
<dbReference type="EMBL" id="VJXR01000002">
    <property type="protein sequence ID" value="TRW47411.1"/>
    <property type="molecule type" value="Genomic_DNA"/>
</dbReference>
<reference evidence="1 2" key="1">
    <citation type="submission" date="2019-07" db="EMBL/GenBank/DDBJ databases">
        <title>Georgenia wutianyii sp. nov. and Georgenia *** sp. nov. isolated from plateau pika (Ochotona curzoniae) in the Qinghai-Tibet plateau of China.</title>
        <authorList>
            <person name="Tian Z."/>
        </authorList>
    </citation>
    <scope>NUCLEOTIDE SEQUENCE [LARGE SCALE GENOMIC DNA]</scope>
    <source>
        <strain evidence="1 2">Z446</strain>
    </source>
</reference>
<proteinExistence type="predicted"/>
<comment type="caution">
    <text evidence="1">The sequence shown here is derived from an EMBL/GenBank/DDBJ whole genome shotgun (WGS) entry which is preliminary data.</text>
</comment>
<dbReference type="RefSeq" id="WP_143416686.1">
    <property type="nucleotide sequence ID" value="NZ_VJXR01000002.1"/>
</dbReference>
<keyword evidence="2" id="KW-1185">Reference proteome</keyword>
<evidence type="ECO:0000313" key="2">
    <source>
        <dbReference type="Proteomes" id="UP000318693"/>
    </source>
</evidence>
<gene>
    <name evidence="1" type="ORF">FJ693_01005</name>
</gene>
<evidence type="ECO:0000313" key="1">
    <source>
        <dbReference type="EMBL" id="TRW47411.1"/>
    </source>
</evidence>
<dbReference type="Proteomes" id="UP000318693">
    <property type="component" value="Unassembled WGS sequence"/>
</dbReference>
<sequence length="132" mass="14976">MSTFMKQCLVGFHADPIACPMRTAQYGTRAQKRLPDWRRDSNGEYTALKSTYCTPVALDEVALELCARFIKPDKITAAGVRVYFADCDGIAEPRERFVANHVEHAAVRYRHVVERPRMRAESLDLRTSATGR</sequence>
<protein>
    <submittedName>
        <fullName evidence="1">Uncharacterized protein</fullName>
    </submittedName>
</protein>
<organism evidence="1 2">
    <name type="scientific">Georgenia yuyongxinii</name>
    <dbReference type="NCBI Taxonomy" id="2589797"/>
    <lineage>
        <taxon>Bacteria</taxon>
        <taxon>Bacillati</taxon>
        <taxon>Actinomycetota</taxon>
        <taxon>Actinomycetes</taxon>
        <taxon>Micrococcales</taxon>
        <taxon>Bogoriellaceae</taxon>
        <taxon>Georgenia</taxon>
    </lineage>
</organism>
<name>A0A552WX50_9MICO</name>
<accession>A0A552WX50</accession>